<dbReference type="RefSeq" id="XP_009020316.1">
    <property type="nucleotide sequence ID" value="XM_009022068.1"/>
</dbReference>
<evidence type="ECO:0000313" key="2">
    <source>
        <dbReference type="EMBL" id="ESO01662.1"/>
    </source>
</evidence>
<accession>T1F8B2</accession>
<dbReference type="CTD" id="20205061"/>
<dbReference type="EnsemblMetazoa" id="HelroT174625">
    <property type="protein sequence ID" value="HelroP174625"/>
    <property type="gene ID" value="HelroG174625"/>
</dbReference>
<dbReference type="OrthoDB" id="10063284at2759"/>
<organism evidence="3 4">
    <name type="scientific">Helobdella robusta</name>
    <name type="common">Californian leech</name>
    <dbReference type="NCBI Taxonomy" id="6412"/>
    <lineage>
        <taxon>Eukaryota</taxon>
        <taxon>Metazoa</taxon>
        <taxon>Spiralia</taxon>
        <taxon>Lophotrochozoa</taxon>
        <taxon>Annelida</taxon>
        <taxon>Clitellata</taxon>
        <taxon>Hirudinea</taxon>
        <taxon>Rhynchobdellida</taxon>
        <taxon>Glossiphoniidae</taxon>
        <taxon>Helobdella</taxon>
    </lineage>
</organism>
<dbReference type="EMBL" id="AMQM01004983">
    <property type="status" value="NOT_ANNOTATED_CDS"/>
    <property type="molecule type" value="Genomic_DNA"/>
</dbReference>
<sequence>MLLIWYLSTIVLISISVNSLASAVDKKYGMIGEPDNPIEITEDRENPDKLYNKKNEEINDIALWPARRGHARYLSYICDEFVGLIGNQDEKPITIVEATSLLKKMNKYETALVTYLELQRINSTNSFIENFRNDYEKVMTEATDLSGLQSFSEEDEVTFNRRKRNAFFDENKEEYKFTTRDNFKINTFYVICDSIKIQLLQRVQKYEENEDAIKNKPDNSSNNKDLSFE</sequence>
<keyword evidence="4" id="KW-1185">Reference proteome</keyword>
<evidence type="ECO:0000313" key="4">
    <source>
        <dbReference type="Proteomes" id="UP000015101"/>
    </source>
</evidence>
<feature type="chain" id="PRO_5010980421" evidence="1">
    <location>
        <begin position="24"/>
        <end position="229"/>
    </location>
</feature>
<reference evidence="4" key="1">
    <citation type="submission" date="2012-12" db="EMBL/GenBank/DDBJ databases">
        <authorList>
            <person name="Hellsten U."/>
            <person name="Grimwood J."/>
            <person name="Chapman J.A."/>
            <person name="Shapiro H."/>
            <person name="Aerts A."/>
            <person name="Otillar R.P."/>
            <person name="Terry A.Y."/>
            <person name="Boore J.L."/>
            <person name="Simakov O."/>
            <person name="Marletaz F."/>
            <person name="Cho S.-J."/>
            <person name="Edsinger-Gonzales E."/>
            <person name="Havlak P."/>
            <person name="Kuo D.-H."/>
            <person name="Larsson T."/>
            <person name="Lv J."/>
            <person name="Arendt D."/>
            <person name="Savage R."/>
            <person name="Osoegawa K."/>
            <person name="de Jong P."/>
            <person name="Lindberg D.R."/>
            <person name="Seaver E.C."/>
            <person name="Weisblat D.A."/>
            <person name="Putnam N.H."/>
            <person name="Grigoriev I.V."/>
            <person name="Rokhsar D.S."/>
        </authorList>
    </citation>
    <scope>NUCLEOTIDE SEQUENCE</scope>
</reference>
<dbReference type="Proteomes" id="UP000015101">
    <property type="component" value="Unassembled WGS sequence"/>
</dbReference>
<evidence type="ECO:0000313" key="3">
    <source>
        <dbReference type="EnsemblMetazoa" id="HelroP174625"/>
    </source>
</evidence>
<evidence type="ECO:0000256" key="1">
    <source>
        <dbReference type="SAM" id="SignalP"/>
    </source>
</evidence>
<keyword evidence="1" id="KW-0732">Signal</keyword>
<name>T1F8B2_HELRO</name>
<dbReference type="InParanoid" id="T1F8B2"/>
<feature type="signal peptide" evidence="1">
    <location>
        <begin position="1"/>
        <end position="23"/>
    </location>
</feature>
<dbReference type="GeneID" id="20205061"/>
<proteinExistence type="predicted"/>
<dbReference type="HOGENOM" id="CLU_1210945_0_0_1"/>
<reference evidence="3" key="3">
    <citation type="submission" date="2015-06" db="UniProtKB">
        <authorList>
            <consortium name="EnsemblMetazoa"/>
        </authorList>
    </citation>
    <scope>IDENTIFICATION</scope>
</reference>
<protein>
    <submittedName>
        <fullName evidence="2 3">Uncharacterized protein</fullName>
    </submittedName>
</protein>
<dbReference type="EMBL" id="KB096743">
    <property type="protein sequence ID" value="ESO01662.1"/>
    <property type="molecule type" value="Genomic_DNA"/>
</dbReference>
<dbReference type="KEGG" id="hro:HELRODRAFT_174625"/>
<reference evidence="2 4" key="2">
    <citation type="journal article" date="2013" name="Nature">
        <title>Insights into bilaterian evolution from three spiralian genomes.</title>
        <authorList>
            <person name="Simakov O."/>
            <person name="Marletaz F."/>
            <person name="Cho S.J."/>
            <person name="Edsinger-Gonzales E."/>
            <person name="Havlak P."/>
            <person name="Hellsten U."/>
            <person name="Kuo D.H."/>
            <person name="Larsson T."/>
            <person name="Lv J."/>
            <person name="Arendt D."/>
            <person name="Savage R."/>
            <person name="Osoegawa K."/>
            <person name="de Jong P."/>
            <person name="Grimwood J."/>
            <person name="Chapman J.A."/>
            <person name="Shapiro H."/>
            <person name="Aerts A."/>
            <person name="Otillar R.P."/>
            <person name="Terry A.Y."/>
            <person name="Boore J.L."/>
            <person name="Grigoriev I.V."/>
            <person name="Lindberg D.R."/>
            <person name="Seaver E.C."/>
            <person name="Weisblat D.A."/>
            <person name="Putnam N.H."/>
            <person name="Rokhsar D.S."/>
        </authorList>
    </citation>
    <scope>NUCLEOTIDE SEQUENCE</scope>
</reference>
<dbReference type="AlphaFoldDB" id="T1F8B2"/>
<gene>
    <name evidence="3" type="primary">20205061</name>
    <name evidence="2" type="ORF">HELRODRAFT_174625</name>
</gene>